<dbReference type="InterPro" id="IPR020449">
    <property type="entry name" value="Tscrpt_reg_AraC-type_HTH"/>
</dbReference>
<evidence type="ECO:0000313" key="6">
    <source>
        <dbReference type="Proteomes" id="UP000248198"/>
    </source>
</evidence>
<dbReference type="EMBL" id="QKLU01000001">
    <property type="protein sequence ID" value="PYF77310.1"/>
    <property type="molecule type" value="Genomic_DNA"/>
</dbReference>
<evidence type="ECO:0000256" key="2">
    <source>
        <dbReference type="ARBA" id="ARBA00023125"/>
    </source>
</evidence>
<feature type="domain" description="HTH araC/xylS-type" evidence="4">
    <location>
        <begin position="223"/>
        <end position="321"/>
    </location>
</feature>
<dbReference type="Proteomes" id="UP000248198">
    <property type="component" value="Unassembled WGS sequence"/>
</dbReference>
<dbReference type="Pfam" id="PF12833">
    <property type="entry name" value="HTH_18"/>
    <property type="match status" value="1"/>
</dbReference>
<comment type="caution">
    <text evidence="5">The sequence shown here is derived from an EMBL/GenBank/DDBJ whole genome shotgun (WGS) entry which is preliminary data.</text>
</comment>
<dbReference type="PROSITE" id="PS00041">
    <property type="entry name" value="HTH_ARAC_FAMILY_1"/>
    <property type="match status" value="1"/>
</dbReference>
<dbReference type="Gene3D" id="1.10.10.60">
    <property type="entry name" value="Homeodomain-like"/>
    <property type="match status" value="2"/>
</dbReference>
<keyword evidence="2 5" id="KW-0238">DNA-binding</keyword>
<name>A0A318UP45_9SPHI</name>
<keyword evidence="3" id="KW-0804">Transcription</keyword>
<dbReference type="SMART" id="SM00342">
    <property type="entry name" value="HTH_ARAC"/>
    <property type="match status" value="1"/>
</dbReference>
<dbReference type="AlphaFoldDB" id="A0A318UP45"/>
<dbReference type="PROSITE" id="PS01124">
    <property type="entry name" value="HTH_ARAC_FAMILY_2"/>
    <property type="match status" value="1"/>
</dbReference>
<dbReference type="InterPro" id="IPR053142">
    <property type="entry name" value="PchR_regulatory_protein"/>
</dbReference>
<dbReference type="InterPro" id="IPR018060">
    <property type="entry name" value="HTH_AraC"/>
</dbReference>
<dbReference type="PANTHER" id="PTHR47893">
    <property type="entry name" value="REGULATORY PROTEIN PCHR"/>
    <property type="match status" value="1"/>
</dbReference>
<evidence type="ECO:0000256" key="3">
    <source>
        <dbReference type="ARBA" id="ARBA00023163"/>
    </source>
</evidence>
<dbReference type="GO" id="GO:0043565">
    <property type="term" value="F:sequence-specific DNA binding"/>
    <property type="evidence" value="ECO:0007669"/>
    <property type="project" value="InterPro"/>
</dbReference>
<keyword evidence="1" id="KW-0805">Transcription regulation</keyword>
<dbReference type="GO" id="GO:0003700">
    <property type="term" value="F:DNA-binding transcription factor activity"/>
    <property type="evidence" value="ECO:0007669"/>
    <property type="project" value="InterPro"/>
</dbReference>
<dbReference type="PRINTS" id="PR00032">
    <property type="entry name" value="HTHARAC"/>
</dbReference>
<dbReference type="PANTHER" id="PTHR47893:SF1">
    <property type="entry name" value="REGULATORY PROTEIN PCHR"/>
    <property type="match status" value="1"/>
</dbReference>
<keyword evidence="6" id="KW-1185">Reference proteome</keyword>
<sequence>MYQIEGAEFSSLIRREFSNKFVSAEQTGKLEDQFMCKSRTVRDQDFALLNFSSDFIQGLQVNHMEDTTHVSLHFQLSGQSEAHISGFKDTVPIKAGHFNLLNCVDPVSTFIFPKQRQYEYLCLGLNPVYFQQTLLEAGTEFERVLEAAEKKKSFRLFPRNRPINTWQQDILQRIKNPPVIAPLQFSYIRSMVQELTLITLSQYPENHQKPSSKPDLKEQEQLHAIKDFLAEHYLADLSLQGISRTFFLNEFKLKSGFKKLFGTTVFGYVQQLRMEKAHILLTSGGYRVGEVAAIVGFSSDAAFIRSFRQHYGHSPGKLKSAGTCSF</sequence>
<dbReference type="SUPFAM" id="SSF46689">
    <property type="entry name" value="Homeodomain-like"/>
    <property type="match status" value="1"/>
</dbReference>
<organism evidence="5 6">
    <name type="scientific">Pedobacter nutrimenti</name>
    <dbReference type="NCBI Taxonomy" id="1241337"/>
    <lineage>
        <taxon>Bacteria</taxon>
        <taxon>Pseudomonadati</taxon>
        <taxon>Bacteroidota</taxon>
        <taxon>Sphingobacteriia</taxon>
        <taxon>Sphingobacteriales</taxon>
        <taxon>Sphingobacteriaceae</taxon>
        <taxon>Pedobacter</taxon>
    </lineage>
</organism>
<evidence type="ECO:0000256" key="1">
    <source>
        <dbReference type="ARBA" id="ARBA00023015"/>
    </source>
</evidence>
<dbReference type="InterPro" id="IPR009057">
    <property type="entry name" value="Homeodomain-like_sf"/>
</dbReference>
<dbReference type="InterPro" id="IPR018062">
    <property type="entry name" value="HTH_AraC-typ_CS"/>
</dbReference>
<evidence type="ECO:0000313" key="5">
    <source>
        <dbReference type="EMBL" id="PYF77310.1"/>
    </source>
</evidence>
<reference evidence="5 6" key="1">
    <citation type="submission" date="2018-06" db="EMBL/GenBank/DDBJ databases">
        <title>Genomic Encyclopedia of Archaeal and Bacterial Type Strains, Phase II (KMG-II): from individual species to whole genera.</title>
        <authorList>
            <person name="Goeker M."/>
        </authorList>
    </citation>
    <scope>NUCLEOTIDE SEQUENCE [LARGE SCALE GENOMIC DNA]</scope>
    <source>
        <strain evidence="5 6">DSM 27372</strain>
    </source>
</reference>
<accession>A0A318UP45</accession>
<proteinExistence type="predicted"/>
<evidence type="ECO:0000259" key="4">
    <source>
        <dbReference type="PROSITE" id="PS01124"/>
    </source>
</evidence>
<gene>
    <name evidence="5" type="ORF">B0O44_101791</name>
</gene>
<protein>
    <submittedName>
        <fullName evidence="5">AraC-like DNA-binding protein</fullName>
    </submittedName>
</protein>